<organism evidence="1">
    <name type="scientific">Siphoviridae sp. ctwrX9</name>
    <dbReference type="NCBI Taxonomy" id="2825735"/>
    <lineage>
        <taxon>Viruses</taxon>
        <taxon>Duplodnaviria</taxon>
        <taxon>Heunggongvirae</taxon>
        <taxon>Uroviricota</taxon>
        <taxon>Caudoviricetes</taxon>
    </lineage>
</organism>
<accession>A0A8S5PVA2</accession>
<proteinExistence type="predicted"/>
<sequence>MMVTDIVPGLLENIQRDFNVAVSRNKKIQEIQQMIEKGTATYQQANELAVEIGETLAGTFKVHIKSEALPDGKMYYNIADRILTPTLSNNHIIVAKVSAEIQEQLNRSVGLGLKGIEPAVNQLRIDSIINRITAEDIFDDVAWILQEPVINFTQTTVDDTIKANVDFQGESGLSPRIMRSAHGSPPCDWCRSMEGIYKYPDVPEGVYKRHDRCRCTVEYYPGDVEEIRRQNVWSKEWSG</sequence>
<reference evidence="1" key="1">
    <citation type="journal article" date="2021" name="Proc. Natl. Acad. Sci. U.S.A.">
        <title>A Catalog of Tens of Thousands of Viruses from Human Metagenomes Reveals Hidden Associations with Chronic Diseases.</title>
        <authorList>
            <person name="Tisza M.J."/>
            <person name="Buck C.B."/>
        </authorList>
    </citation>
    <scope>NUCLEOTIDE SEQUENCE</scope>
    <source>
        <strain evidence="1">CtwrX9</strain>
    </source>
</reference>
<name>A0A8S5PVA2_9CAUD</name>
<dbReference type="EMBL" id="BK015508">
    <property type="protein sequence ID" value="DAE10373.1"/>
    <property type="molecule type" value="Genomic_DNA"/>
</dbReference>
<protein>
    <submittedName>
        <fullName evidence="1">Uncharacterized protein</fullName>
    </submittedName>
</protein>
<evidence type="ECO:0000313" key="1">
    <source>
        <dbReference type="EMBL" id="DAE10373.1"/>
    </source>
</evidence>